<reference evidence="2 3" key="1">
    <citation type="submission" date="2016-10" db="EMBL/GenBank/DDBJ databases">
        <authorList>
            <person name="de Groot N.N."/>
        </authorList>
    </citation>
    <scope>NUCLEOTIDE SEQUENCE [LARGE SCALE GENOMIC DNA]</scope>
    <source>
        <strain evidence="2 3">R5</strain>
    </source>
</reference>
<feature type="compositionally biased region" description="Basic and acidic residues" evidence="1">
    <location>
        <begin position="61"/>
        <end position="70"/>
    </location>
</feature>
<evidence type="ECO:0000256" key="1">
    <source>
        <dbReference type="SAM" id="MobiDB-lite"/>
    </source>
</evidence>
<accession>A0A1G7HNH2</accession>
<name>A0A1G7HNH2_9BRAD</name>
<feature type="region of interest" description="Disordered" evidence="1">
    <location>
        <begin position="1"/>
        <end position="40"/>
    </location>
</feature>
<protein>
    <submittedName>
        <fullName evidence="2">Uncharacterized protein</fullName>
    </submittedName>
</protein>
<proteinExistence type="predicted"/>
<evidence type="ECO:0000313" key="2">
    <source>
        <dbReference type="EMBL" id="SDF01559.1"/>
    </source>
</evidence>
<dbReference type="AlphaFoldDB" id="A0A1G7HNH2"/>
<organism evidence="2 3">
    <name type="scientific">Bradyrhizobium brasilense</name>
    <dbReference type="NCBI Taxonomy" id="1419277"/>
    <lineage>
        <taxon>Bacteria</taxon>
        <taxon>Pseudomonadati</taxon>
        <taxon>Pseudomonadota</taxon>
        <taxon>Alphaproteobacteria</taxon>
        <taxon>Hyphomicrobiales</taxon>
        <taxon>Nitrobacteraceae</taxon>
        <taxon>Bradyrhizobium</taxon>
    </lineage>
</organism>
<sequence length="120" mass="13438">MTSMEATRALLRGRRSRKKKRKPTRKKAPPKRMTQRDWAVSKRLHTLGKVQASSEAFIETRAPRQGEDPLRGFSGANSPGPRAAPQPTKTPIWKDANRLVSPLLAVHFLTWGAIRCLSLA</sequence>
<dbReference type="EMBL" id="FMZW01000042">
    <property type="protein sequence ID" value="SDF01559.1"/>
    <property type="molecule type" value="Genomic_DNA"/>
</dbReference>
<dbReference type="Proteomes" id="UP000199245">
    <property type="component" value="Unassembled WGS sequence"/>
</dbReference>
<feature type="compositionally biased region" description="Basic residues" evidence="1">
    <location>
        <begin position="11"/>
        <end position="30"/>
    </location>
</feature>
<feature type="region of interest" description="Disordered" evidence="1">
    <location>
        <begin position="52"/>
        <end position="91"/>
    </location>
</feature>
<evidence type="ECO:0000313" key="3">
    <source>
        <dbReference type="Proteomes" id="UP000199245"/>
    </source>
</evidence>
<gene>
    <name evidence="2" type="ORF">SAMN05216337_104260</name>
</gene>